<dbReference type="AlphaFoldDB" id="E6QV57"/>
<proteinExistence type="predicted"/>
<accession>E6QV57</accession>
<organism evidence="1">
    <name type="scientific">mine drainage metagenome</name>
    <dbReference type="NCBI Taxonomy" id="410659"/>
    <lineage>
        <taxon>unclassified sequences</taxon>
        <taxon>metagenomes</taxon>
        <taxon>ecological metagenomes</taxon>
    </lineage>
</organism>
<reference evidence="1" key="1">
    <citation type="submission" date="2009-10" db="EMBL/GenBank/DDBJ databases">
        <title>Diversity of trophic interactions inside an arsenic-rich microbial ecosystem.</title>
        <authorList>
            <person name="Bertin P.N."/>
            <person name="Heinrich-Salmeron A."/>
            <person name="Pelletier E."/>
            <person name="Goulhen-Chollet F."/>
            <person name="Arsene-Ploetze F."/>
            <person name="Gallien S."/>
            <person name="Calteau A."/>
            <person name="Vallenet D."/>
            <person name="Casiot C."/>
            <person name="Chane-Woon-Ming B."/>
            <person name="Giloteaux L."/>
            <person name="Barakat M."/>
            <person name="Bonnefoy V."/>
            <person name="Bruneel O."/>
            <person name="Chandler M."/>
            <person name="Cleiss J."/>
            <person name="Duran R."/>
            <person name="Elbaz-Poulichet F."/>
            <person name="Fonknechten N."/>
            <person name="Lauga B."/>
            <person name="Mornico D."/>
            <person name="Ortet P."/>
            <person name="Schaeffer C."/>
            <person name="Siguier P."/>
            <person name="Alexander Thil Smith A."/>
            <person name="Van Dorsselaer A."/>
            <person name="Weissenbach J."/>
            <person name="Medigue C."/>
            <person name="Le Paslier D."/>
        </authorList>
    </citation>
    <scope>NUCLEOTIDE SEQUENCE</scope>
</reference>
<dbReference type="EMBL" id="CABR01000124">
    <property type="protein sequence ID" value="CBI11130.1"/>
    <property type="molecule type" value="Genomic_DNA"/>
</dbReference>
<gene>
    <name evidence="1" type="ORF">CARN7_1942</name>
</gene>
<name>E6QV57_9ZZZZ</name>
<evidence type="ECO:0000313" key="1">
    <source>
        <dbReference type="EMBL" id="CBI11130.1"/>
    </source>
</evidence>
<comment type="caution">
    <text evidence="1">The sequence shown here is derived from an EMBL/GenBank/DDBJ whole genome shotgun (WGS) entry which is preliminary data.</text>
</comment>
<sequence length="56" mass="6065">MPGFKTSKAIKPFLLCGIAQKVMNLIVIMSSGYPEPLHALNLRLGGRASIFFKCVG</sequence>
<protein>
    <submittedName>
        <fullName evidence="1">Uncharacterized protein</fullName>
    </submittedName>
</protein>